<name>A0AAD7XMN8_9STRA</name>
<organism evidence="4 5">
    <name type="scientific">Chrysophaeum taylorii</name>
    <dbReference type="NCBI Taxonomy" id="2483200"/>
    <lineage>
        <taxon>Eukaryota</taxon>
        <taxon>Sar</taxon>
        <taxon>Stramenopiles</taxon>
        <taxon>Ochrophyta</taxon>
        <taxon>Pelagophyceae</taxon>
        <taxon>Pelagomonadales</taxon>
        <taxon>Pelagomonadaceae</taxon>
        <taxon>Chrysophaeum</taxon>
    </lineage>
</organism>
<sequence>MVQAAQMREEDIVSDVSNALCRWGYAVVPGFWSQARVDVLRAQAGTLDWLMAGTGAGISKIDPGDGELGKAATELRGLGVDLGIALASAESRSPFGSVRAAHERFQTKLLDADAPALVSRRKGGAHSGAPPNDSRVLSAVVYLNSANWTHGGELRISRPGHHKLKHFDVPPKAGTLVVFWAAAVKYQLRPALENCFALSVTFREPNEDDRRPLADAAVQPPLPLAVN</sequence>
<dbReference type="Proteomes" id="UP001230188">
    <property type="component" value="Unassembled WGS sequence"/>
</dbReference>
<evidence type="ECO:0000313" key="4">
    <source>
        <dbReference type="EMBL" id="KAJ8612272.1"/>
    </source>
</evidence>
<dbReference type="AlphaFoldDB" id="A0AAD7XMN8"/>
<accession>A0AAD7XMN8</accession>
<reference evidence="4" key="1">
    <citation type="submission" date="2023-01" db="EMBL/GenBank/DDBJ databases">
        <title>Metagenome sequencing of chrysophaentin producing Chrysophaeum taylorii.</title>
        <authorList>
            <person name="Davison J."/>
            <person name="Bewley C."/>
        </authorList>
    </citation>
    <scope>NUCLEOTIDE SEQUENCE</scope>
    <source>
        <strain evidence="4">NIES-1699</strain>
    </source>
</reference>
<gene>
    <name evidence="4" type="ORF">CTAYLR_002937</name>
</gene>
<dbReference type="EMBL" id="JAQMWT010000055">
    <property type="protein sequence ID" value="KAJ8612272.1"/>
    <property type="molecule type" value="Genomic_DNA"/>
</dbReference>
<evidence type="ECO:0000313" key="5">
    <source>
        <dbReference type="Proteomes" id="UP001230188"/>
    </source>
</evidence>
<feature type="region of interest" description="Disordered" evidence="2">
    <location>
        <begin position="207"/>
        <end position="227"/>
    </location>
</feature>
<dbReference type="Gene3D" id="2.60.120.620">
    <property type="entry name" value="q2cbj1_9rhob like domain"/>
    <property type="match status" value="1"/>
</dbReference>
<dbReference type="PANTHER" id="PTHR12907:SF26">
    <property type="entry name" value="HIF PROLYL HYDROXYLASE, ISOFORM C"/>
    <property type="match status" value="1"/>
</dbReference>
<protein>
    <recommendedName>
        <fullName evidence="3">Prolyl 4-hydroxylase alpha subunit Fe(2+) 2OG dioxygenase domain-containing protein</fullName>
    </recommendedName>
</protein>
<keyword evidence="1" id="KW-0847">Vitamin C</keyword>
<dbReference type="GO" id="GO:0031543">
    <property type="term" value="F:peptidyl-proline dioxygenase activity"/>
    <property type="evidence" value="ECO:0007669"/>
    <property type="project" value="TreeGrafter"/>
</dbReference>
<dbReference type="GO" id="GO:0071456">
    <property type="term" value="P:cellular response to hypoxia"/>
    <property type="evidence" value="ECO:0007669"/>
    <property type="project" value="TreeGrafter"/>
</dbReference>
<evidence type="ECO:0000256" key="2">
    <source>
        <dbReference type="SAM" id="MobiDB-lite"/>
    </source>
</evidence>
<evidence type="ECO:0000259" key="3">
    <source>
        <dbReference type="Pfam" id="PF13640"/>
    </source>
</evidence>
<dbReference type="Pfam" id="PF13640">
    <property type="entry name" value="2OG-FeII_Oxy_3"/>
    <property type="match status" value="1"/>
</dbReference>
<dbReference type="GO" id="GO:0008198">
    <property type="term" value="F:ferrous iron binding"/>
    <property type="evidence" value="ECO:0007669"/>
    <property type="project" value="TreeGrafter"/>
</dbReference>
<feature type="domain" description="Prolyl 4-hydroxylase alpha subunit Fe(2+) 2OG dioxygenase" evidence="3">
    <location>
        <begin position="131"/>
        <end position="183"/>
    </location>
</feature>
<dbReference type="GO" id="GO:0031418">
    <property type="term" value="F:L-ascorbic acid binding"/>
    <property type="evidence" value="ECO:0007669"/>
    <property type="project" value="UniProtKB-KW"/>
</dbReference>
<comment type="caution">
    <text evidence="4">The sequence shown here is derived from an EMBL/GenBank/DDBJ whole genome shotgun (WGS) entry which is preliminary data.</text>
</comment>
<keyword evidence="5" id="KW-1185">Reference proteome</keyword>
<proteinExistence type="predicted"/>
<evidence type="ECO:0000256" key="1">
    <source>
        <dbReference type="ARBA" id="ARBA00022896"/>
    </source>
</evidence>
<dbReference type="InterPro" id="IPR051559">
    <property type="entry name" value="HIF_prolyl_hydroxylases"/>
</dbReference>
<dbReference type="PANTHER" id="PTHR12907">
    <property type="entry name" value="EGL NINE HOMOLOG-RELATED"/>
    <property type="match status" value="1"/>
</dbReference>
<dbReference type="InterPro" id="IPR044862">
    <property type="entry name" value="Pro_4_hyd_alph_FE2OG_OXY"/>
</dbReference>